<dbReference type="PANTHER" id="PTHR34075:SF5">
    <property type="entry name" value="BLR3430 PROTEIN"/>
    <property type="match status" value="1"/>
</dbReference>
<keyword evidence="4" id="KW-1185">Reference proteome</keyword>
<reference evidence="3 4" key="1">
    <citation type="submission" date="2020-07" db="EMBL/GenBank/DDBJ databases">
        <title>Taxonomic revisions and descriptions of new bacterial species based on genomic comparisons in the high-G+C-content subgroup of the family Alcaligenaceae.</title>
        <authorList>
            <person name="Szabo A."/>
            <person name="Felfoldi T."/>
        </authorList>
    </citation>
    <scope>NUCLEOTIDE SEQUENCE [LARGE SCALE GENOMIC DNA]</scope>
    <source>
        <strain evidence="3 4">LMG 24012</strain>
    </source>
</reference>
<evidence type="ECO:0000259" key="2">
    <source>
        <dbReference type="Pfam" id="PF12172"/>
    </source>
</evidence>
<dbReference type="InterPro" id="IPR002878">
    <property type="entry name" value="ChsH2_C"/>
</dbReference>
<dbReference type="Pfam" id="PF12172">
    <property type="entry name" value="zf-ChsH2"/>
    <property type="match status" value="1"/>
</dbReference>
<evidence type="ECO:0000313" key="3">
    <source>
        <dbReference type="EMBL" id="NYT49766.1"/>
    </source>
</evidence>
<dbReference type="PANTHER" id="PTHR34075">
    <property type="entry name" value="BLR3430 PROTEIN"/>
    <property type="match status" value="1"/>
</dbReference>
<gene>
    <name evidence="3" type="ORF">H0A72_10655</name>
</gene>
<organism evidence="3 4">
    <name type="scientific">Parapusillimonas granuli</name>
    <dbReference type="NCBI Taxonomy" id="380911"/>
    <lineage>
        <taxon>Bacteria</taxon>
        <taxon>Pseudomonadati</taxon>
        <taxon>Pseudomonadota</taxon>
        <taxon>Betaproteobacteria</taxon>
        <taxon>Burkholderiales</taxon>
        <taxon>Alcaligenaceae</taxon>
        <taxon>Parapusillimonas</taxon>
    </lineage>
</organism>
<proteinExistence type="predicted"/>
<comment type="caution">
    <text evidence="3">The sequence shown here is derived from an EMBL/GenBank/DDBJ whole genome shotgun (WGS) entry which is preliminary data.</text>
</comment>
<feature type="domain" description="ChsH2 rubredoxin-like zinc ribbon" evidence="2">
    <location>
        <begin position="22"/>
        <end position="60"/>
    </location>
</feature>
<evidence type="ECO:0000259" key="1">
    <source>
        <dbReference type="Pfam" id="PF01796"/>
    </source>
</evidence>
<dbReference type="AlphaFoldDB" id="A0A853G5A8"/>
<dbReference type="InterPro" id="IPR052513">
    <property type="entry name" value="Thioester_dehydratase-like"/>
</dbReference>
<dbReference type="Pfam" id="PF01796">
    <property type="entry name" value="OB_ChsH2_C"/>
    <property type="match status" value="1"/>
</dbReference>
<feature type="domain" description="ChsH2 C-terminal OB-fold" evidence="1">
    <location>
        <begin position="61"/>
        <end position="126"/>
    </location>
</feature>
<dbReference type="Gene3D" id="6.10.30.10">
    <property type="match status" value="1"/>
</dbReference>
<evidence type="ECO:0000313" key="4">
    <source>
        <dbReference type="Proteomes" id="UP000559809"/>
    </source>
</evidence>
<dbReference type="SUPFAM" id="SSF50249">
    <property type="entry name" value="Nucleic acid-binding proteins"/>
    <property type="match status" value="1"/>
</dbReference>
<protein>
    <submittedName>
        <fullName evidence="3">Zn-ribbon domain-containing OB-fold protein</fullName>
    </submittedName>
</protein>
<dbReference type="EMBL" id="JACCEM010000005">
    <property type="protein sequence ID" value="NYT49766.1"/>
    <property type="molecule type" value="Genomic_DNA"/>
</dbReference>
<dbReference type="Proteomes" id="UP000559809">
    <property type="component" value="Unassembled WGS sequence"/>
</dbReference>
<dbReference type="InterPro" id="IPR022002">
    <property type="entry name" value="ChsH2_Znr"/>
</dbReference>
<accession>A0A853G5A8</accession>
<name>A0A853G5A8_9BURK</name>
<dbReference type="InterPro" id="IPR012340">
    <property type="entry name" value="NA-bd_OB-fold"/>
</dbReference>
<sequence>MSGHQITAKPQPRVNEVSEPFWTGVNEGRIRLQRCLNESCGRVIFYPRVCCPFCHGSELEWTDAAGDGKVISHTTIHRAHHDGFNGELPYVFAAVELAEGVIFYGQLRGAPTDGTSLVGSKVRAEFSEHGPDRKIVVFRPA</sequence>
<dbReference type="RefSeq" id="WP_180155073.1">
    <property type="nucleotide sequence ID" value="NZ_JACCEM010000005.1"/>
</dbReference>